<reference evidence="2 3" key="1">
    <citation type="submission" date="2018-02" db="EMBL/GenBank/DDBJ databases">
        <title>The genomes of Aspergillus section Nigri reveals drivers in fungal speciation.</title>
        <authorList>
            <consortium name="DOE Joint Genome Institute"/>
            <person name="Vesth T.C."/>
            <person name="Nybo J."/>
            <person name="Theobald S."/>
            <person name="Brandl J."/>
            <person name="Frisvad J.C."/>
            <person name="Nielsen K.F."/>
            <person name="Lyhne E.K."/>
            <person name="Kogle M.E."/>
            <person name="Kuo A."/>
            <person name="Riley R."/>
            <person name="Clum A."/>
            <person name="Nolan M."/>
            <person name="Lipzen A."/>
            <person name="Salamov A."/>
            <person name="Henrissat B."/>
            <person name="Wiebenga A."/>
            <person name="De vries R.P."/>
            <person name="Grigoriev I.V."/>
            <person name="Mortensen U.H."/>
            <person name="Andersen M.R."/>
            <person name="Baker S.E."/>
        </authorList>
    </citation>
    <scope>NUCLEOTIDE SEQUENCE [LARGE SCALE GENOMIC DNA]</scope>
    <source>
        <strain evidence="2 3">CBS 121057</strain>
    </source>
</reference>
<proteinExistence type="predicted"/>
<sequence>MDTFTAQSWQSRHGSHGGPINDRYDEVKNHLEGKIFGNPPFSSSSQPRYSPLLEK</sequence>
<name>A0A319EVY7_ASPSB</name>
<protein>
    <submittedName>
        <fullName evidence="2">Uncharacterized protein</fullName>
    </submittedName>
</protein>
<accession>A0A319EVY7</accession>
<feature type="compositionally biased region" description="Polar residues" evidence="1">
    <location>
        <begin position="1"/>
        <end position="12"/>
    </location>
</feature>
<gene>
    <name evidence="2" type="ORF">BO78DRAFT_397654</name>
</gene>
<organism evidence="2 3">
    <name type="scientific">Aspergillus sclerotiicarbonarius (strain CBS 121057 / IBT 28362)</name>
    <dbReference type="NCBI Taxonomy" id="1448318"/>
    <lineage>
        <taxon>Eukaryota</taxon>
        <taxon>Fungi</taxon>
        <taxon>Dikarya</taxon>
        <taxon>Ascomycota</taxon>
        <taxon>Pezizomycotina</taxon>
        <taxon>Eurotiomycetes</taxon>
        <taxon>Eurotiomycetidae</taxon>
        <taxon>Eurotiales</taxon>
        <taxon>Aspergillaceae</taxon>
        <taxon>Aspergillus</taxon>
        <taxon>Aspergillus subgen. Circumdati</taxon>
    </lineage>
</organism>
<evidence type="ECO:0000313" key="2">
    <source>
        <dbReference type="EMBL" id="PYI06029.1"/>
    </source>
</evidence>
<evidence type="ECO:0000256" key="1">
    <source>
        <dbReference type="SAM" id="MobiDB-lite"/>
    </source>
</evidence>
<feature type="compositionally biased region" description="Basic and acidic residues" evidence="1">
    <location>
        <begin position="22"/>
        <end position="33"/>
    </location>
</feature>
<dbReference type="VEuPathDB" id="FungiDB:BO78DRAFT_397654"/>
<keyword evidence="3" id="KW-1185">Reference proteome</keyword>
<dbReference type="Proteomes" id="UP000248423">
    <property type="component" value="Unassembled WGS sequence"/>
</dbReference>
<evidence type="ECO:0000313" key="3">
    <source>
        <dbReference type="Proteomes" id="UP000248423"/>
    </source>
</evidence>
<dbReference type="AlphaFoldDB" id="A0A319EVY7"/>
<feature type="region of interest" description="Disordered" evidence="1">
    <location>
        <begin position="1"/>
        <end position="55"/>
    </location>
</feature>
<dbReference type="EMBL" id="KZ826353">
    <property type="protein sequence ID" value="PYI06029.1"/>
    <property type="molecule type" value="Genomic_DNA"/>
</dbReference>